<dbReference type="Proteomes" id="UP000254519">
    <property type="component" value="Unassembled WGS sequence"/>
</dbReference>
<gene>
    <name evidence="3" type="primary">rsiV</name>
    <name evidence="3" type="ORF">NCTC4822_02338</name>
</gene>
<proteinExistence type="predicted"/>
<protein>
    <submittedName>
        <fullName evidence="3">Anti-sigma-V factor rsiV</fullName>
    </submittedName>
</protein>
<dbReference type="AlphaFoldDB" id="A0A380C6N6"/>
<dbReference type="InterPro" id="IPR037126">
    <property type="entry name" value="PdaC/RsiV-like_sf"/>
</dbReference>
<dbReference type="Pfam" id="PF13739">
    <property type="entry name" value="PdaC"/>
    <property type="match status" value="1"/>
</dbReference>
<dbReference type="RefSeq" id="WP_115362375.1">
    <property type="nucleotide sequence ID" value="NZ_CP038012.1"/>
</dbReference>
<dbReference type="Gene3D" id="3.90.640.20">
    <property type="entry name" value="Heat-shock cognate protein, ATPase"/>
    <property type="match status" value="1"/>
</dbReference>
<dbReference type="Gene3D" id="3.30.565.40">
    <property type="entry name" value="Fervidobacterium nodosum Rt17-B1 like"/>
    <property type="match status" value="1"/>
</dbReference>
<accession>A0A380C6N6</accession>
<dbReference type="Pfam" id="PF11738">
    <property type="entry name" value="DUF3298"/>
    <property type="match status" value="1"/>
</dbReference>
<keyword evidence="4" id="KW-1185">Reference proteome</keyword>
<dbReference type="InterPro" id="IPR025303">
    <property type="entry name" value="PdaC"/>
</dbReference>
<dbReference type="OrthoDB" id="5637at2"/>
<dbReference type="InterPro" id="IPR021729">
    <property type="entry name" value="DUF3298"/>
</dbReference>
<evidence type="ECO:0000313" key="3">
    <source>
        <dbReference type="EMBL" id="SUJ13943.1"/>
    </source>
</evidence>
<evidence type="ECO:0000259" key="1">
    <source>
        <dbReference type="Pfam" id="PF11738"/>
    </source>
</evidence>
<sequence>MDFPVSIRIEKLPNTPPHVNVYYPLVHNLENQQAQHAINTAIVTLLNNLLVEQSYYAPNLVELIANFEIKNNQRGILSLNLIVYSFTGGAHGMTIVKSLTFDTKTGKQYTLKELFKSNSDYVKKLSTIIDKDIKKWQVDLLEPFKSIRPDQDFYIADTSLVVYFQLYEITPYYWGFPYFPIPILDVQDIIQPNAPLDTMMSFT</sequence>
<organism evidence="3 4">
    <name type="scientific">Sporosarcina pasteurii</name>
    <name type="common">Bacillus pasteurii</name>
    <dbReference type="NCBI Taxonomy" id="1474"/>
    <lineage>
        <taxon>Bacteria</taxon>
        <taxon>Bacillati</taxon>
        <taxon>Bacillota</taxon>
        <taxon>Bacilli</taxon>
        <taxon>Bacillales</taxon>
        <taxon>Caryophanaceae</taxon>
        <taxon>Sporosarcina</taxon>
    </lineage>
</organism>
<feature type="domain" description="Deacetylase PdaC" evidence="2">
    <location>
        <begin position="19"/>
        <end position="94"/>
    </location>
</feature>
<evidence type="ECO:0000259" key="2">
    <source>
        <dbReference type="Pfam" id="PF13739"/>
    </source>
</evidence>
<evidence type="ECO:0000313" key="4">
    <source>
        <dbReference type="Proteomes" id="UP000254519"/>
    </source>
</evidence>
<name>A0A380C6N6_SPOPA</name>
<reference evidence="3 4" key="1">
    <citation type="submission" date="2018-06" db="EMBL/GenBank/DDBJ databases">
        <authorList>
            <consortium name="Pathogen Informatics"/>
            <person name="Doyle S."/>
        </authorList>
    </citation>
    <scope>NUCLEOTIDE SEQUENCE [LARGE SCALE GENOMIC DNA]</scope>
    <source>
        <strain evidence="4">ATCC 11859 / DSM 33 / NCIB 8841 / NCTC 4822</strain>
    </source>
</reference>
<feature type="domain" description="DUF3298" evidence="1">
    <location>
        <begin position="112"/>
        <end position="183"/>
    </location>
</feature>
<dbReference type="EMBL" id="UGYZ01000002">
    <property type="protein sequence ID" value="SUJ13943.1"/>
    <property type="molecule type" value="Genomic_DNA"/>
</dbReference>